<keyword evidence="9" id="KW-1185">Reference proteome</keyword>
<dbReference type="InterPro" id="IPR003340">
    <property type="entry name" value="B3_DNA-bd"/>
</dbReference>
<dbReference type="Gene3D" id="2.40.330.10">
    <property type="entry name" value="DNA-binding pseudobarrel domain"/>
    <property type="match status" value="3"/>
</dbReference>
<dbReference type="EMBL" id="JAATIQ010000152">
    <property type="protein sequence ID" value="KAF4376851.1"/>
    <property type="molecule type" value="Genomic_DNA"/>
</dbReference>
<feature type="domain" description="TF-B3" evidence="7">
    <location>
        <begin position="276"/>
        <end position="362"/>
    </location>
</feature>
<feature type="transmembrane region" description="Helical" evidence="6">
    <location>
        <begin position="64"/>
        <end position="86"/>
    </location>
</feature>
<evidence type="ECO:0000256" key="2">
    <source>
        <dbReference type="ARBA" id="ARBA00023015"/>
    </source>
</evidence>
<organism evidence="8 9">
    <name type="scientific">Cannabis sativa</name>
    <name type="common">Hemp</name>
    <name type="synonym">Marijuana</name>
    <dbReference type="NCBI Taxonomy" id="3483"/>
    <lineage>
        <taxon>Eukaryota</taxon>
        <taxon>Viridiplantae</taxon>
        <taxon>Streptophyta</taxon>
        <taxon>Embryophyta</taxon>
        <taxon>Tracheophyta</taxon>
        <taxon>Spermatophyta</taxon>
        <taxon>Magnoliopsida</taxon>
        <taxon>eudicotyledons</taxon>
        <taxon>Gunneridae</taxon>
        <taxon>Pentapetalae</taxon>
        <taxon>rosids</taxon>
        <taxon>fabids</taxon>
        <taxon>Rosales</taxon>
        <taxon>Cannabaceae</taxon>
        <taxon>Cannabis</taxon>
    </lineage>
</organism>
<comment type="caution">
    <text evidence="8">The sequence shown here is derived from an EMBL/GenBank/DDBJ whole genome shotgun (WGS) entry which is preliminary data.</text>
</comment>
<gene>
    <name evidence="8" type="ORF">G4B88_015795</name>
</gene>
<dbReference type="InterPro" id="IPR044837">
    <property type="entry name" value="REM16-like"/>
</dbReference>
<keyword evidence="5" id="KW-0539">Nucleus</keyword>
<keyword evidence="6" id="KW-0472">Membrane</keyword>
<keyword evidence="6" id="KW-1133">Transmembrane helix</keyword>
<dbReference type="GO" id="GO:0005634">
    <property type="term" value="C:nucleus"/>
    <property type="evidence" value="ECO:0007669"/>
    <property type="project" value="UniProtKB-SubCell"/>
</dbReference>
<evidence type="ECO:0000256" key="5">
    <source>
        <dbReference type="ARBA" id="ARBA00023242"/>
    </source>
</evidence>
<feature type="domain" description="TF-B3" evidence="7">
    <location>
        <begin position="65"/>
        <end position="165"/>
    </location>
</feature>
<dbReference type="Pfam" id="PF02362">
    <property type="entry name" value="B3"/>
    <property type="match status" value="3"/>
</dbReference>
<sequence length="559" mass="63748">MASSTMHRKVYKIPYYRELKENLHCFFKSFQYLQNIIRKQTYLTGQKKTEALTRAKGFKSDDPFFIVLMQPSFVGASYSIVVPFSFAKNHLLSVSKHEDVILKVQDERIWPVRYYYRKYTGRSQFRFEWGWKAFARDNDLKVGDVCVFVKRQNIGIMLFEVVTFYKNGVPNSPVLPAANNRTPCVKVEPSFTSNNYDNASMISHDIIPKKEVIEPSYKVCGESPELENFIRNQELGRKEKDEAFKRVKDFKSEDPFFIVPMQPSFVGSKSKYCMGMPSLFGKKYLVGTSTSPQDVILKVQDGRTWCVKYYVRPLGTSSKATIEGGWKAFVQDNELKVGDVCAFVLRNIIGIISFEVVIFHGNGVATSCMLPIPGRTLKVEALKIAKDFKSKDPFFIDPMQPSSVGSKSKYNMTAGISSIFRIEGGWKAFVQDNDLKVGLSIASEAASKFFSNNPYFQLNVRSAHVRGHAQLYIPLAIANSWFEKKSQTVILWVGKEYWHVNLTINKGSSSSGLEHRFSAGWRAFTRDNSLNPTDICIFELIKKNQAEVKVMGFLKNRLL</sequence>
<dbReference type="PROSITE" id="PS50863">
    <property type="entry name" value="B3"/>
    <property type="match status" value="3"/>
</dbReference>
<reference evidence="8 9" key="1">
    <citation type="journal article" date="2020" name="bioRxiv">
        <title>Sequence and annotation of 42 cannabis genomes reveals extensive copy number variation in cannabinoid synthesis and pathogen resistance genes.</title>
        <authorList>
            <person name="Mckernan K.J."/>
            <person name="Helbert Y."/>
            <person name="Kane L.T."/>
            <person name="Ebling H."/>
            <person name="Zhang L."/>
            <person name="Liu B."/>
            <person name="Eaton Z."/>
            <person name="Mclaughlin S."/>
            <person name="Kingan S."/>
            <person name="Baybayan P."/>
            <person name="Concepcion G."/>
            <person name="Jordan M."/>
            <person name="Riva A."/>
            <person name="Barbazuk W."/>
            <person name="Harkins T."/>
        </authorList>
    </citation>
    <scope>NUCLEOTIDE SEQUENCE [LARGE SCALE GENOMIC DNA]</scope>
    <source>
        <strain evidence="9">cv. Jamaican Lion 4</strain>
        <tissue evidence="8">Leaf</tissue>
    </source>
</reference>
<dbReference type="GO" id="GO:0003677">
    <property type="term" value="F:DNA binding"/>
    <property type="evidence" value="ECO:0007669"/>
    <property type="project" value="UniProtKB-KW"/>
</dbReference>
<evidence type="ECO:0000256" key="4">
    <source>
        <dbReference type="ARBA" id="ARBA00023163"/>
    </source>
</evidence>
<evidence type="ECO:0000256" key="6">
    <source>
        <dbReference type="SAM" id="Phobius"/>
    </source>
</evidence>
<name>A0A7J6G1I6_CANSA</name>
<dbReference type="CDD" id="cd10017">
    <property type="entry name" value="B3_DNA"/>
    <property type="match status" value="3"/>
</dbReference>
<proteinExistence type="predicted"/>
<dbReference type="PANTHER" id="PTHR31391">
    <property type="entry name" value="B3 DOMAIN-CONTAINING PROTEIN OS11G0197600-RELATED"/>
    <property type="match status" value="1"/>
</dbReference>
<keyword evidence="6" id="KW-0812">Transmembrane</keyword>
<keyword evidence="4" id="KW-0804">Transcription</keyword>
<evidence type="ECO:0000259" key="7">
    <source>
        <dbReference type="PROSITE" id="PS50863"/>
    </source>
</evidence>
<dbReference type="SMART" id="SM01019">
    <property type="entry name" value="B3"/>
    <property type="match status" value="3"/>
</dbReference>
<evidence type="ECO:0000256" key="1">
    <source>
        <dbReference type="ARBA" id="ARBA00004123"/>
    </source>
</evidence>
<evidence type="ECO:0000256" key="3">
    <source>
        <dbReference type="ARBA" id="ARBA00023125"/>
    </source>
</evidence>
<evidence type="ECO:0000313" key="8">
    <source>
        <dbReference type="EMBL" id="KAF4376851.1"/>
    </source>
</evidence>
<dbReference type="SUPFAM" id="SSF101936">
    <property type="entry name" value="DNA-binding pseudobarrel domain"/>
    <property type="match status" value="3"/>
</dbReference>
<keyword evidence="2" id="KW-0805">Transcription regulation</keyword>
<dbReference type="Proteomes" id="UP000583929">
    <property type="component" value="Unassembled WGS sequence"/>
</dbReference>
<dbReference type="InterPro" id="IPR015300">
    <property type="entry name" value="DNA-bd_pseudobarrel_sf"/>
</dbReference>
<protein>
    <recommendedName>
        <fullName evidence="7">TF-B3 domain-containing protein</fullName>
    </recommendedName>
</protein>
<feature type="domain" description="TF-B3" evidence="7">
    <location>
        <begin position="456"/>
        <end position="556"/>
    </location>
</feature>
<accession>A0A7J6G1I6</accession>
<dbReference type="AlphaFoldDB" id="A0A7J6G1I6"/>
<keyword evidence="3" id="KW-0238">DNA-binding</keyword>
<comment type="subcellular location">
    <subcellularLocation>
        <location evidence="1">Nucleus</location>
    </subcellularLocation>
</comment>
<evidence type="ECO:0000313" key="9">
    <source>
        <dbReference type="Proteomes" id="UP000583929"/>
    </source>
</evidence>